<dbReference type="AlphaFoldDB" id="M3C4C4"/>
<feature type="compositionally biased region" description="Polar residues" evidence="1">
    <location>
        <begin position="105"/>
        <end position="114"/>
    </location>
</feature>
<feature type="compositionally biased region" description="Basic and acidic residues" evidence="1">
    <location>
        <begin position="616"/>
        <end position="630"/>
    </location>
</feature>
<dbReference type="eggNOG" id="ENOG502SB3U">
    <property type="taxonomic scope" value="Eukaryota"/>
</dbReference>
<name>M3C4C4_SPHMS</name>
<evidence type="ECO:0000256" key="1">
    <source>
        <dbReference type="SAM" id="MobiDB-lite"/>
    </source>
</evidence>
<evidence type="ECO:0000313" key="2">
    <source>
        <dbReference type="EMBL" id="EMF15131.1"/>
    </source>
</evidence>
<feature type="region of interest" description="Disordered" evidence="1">
    <location>
        <begin position="1"/>
        <end position="25"/>
    </location>
</feature>
<reference evidence="2 3" key="1">
    <citation type="journal article" date="2012" name="PLoS Pathog.">
        <title>Diverse lifestyles and strategies of plant pathogenesis encoded in the genomes of eighteen Dothideomycetes fungi.</title>
        <authorList>
            <person name="Ohm R.A."/>
            <person name="Feau N."/>
            <person name="Henrissat B."/>
            <person name="Schoch C.L."/>
            <person name="Horwitz B.A."/>
            <person name="Barry K.W."/>
            <person name="Condon B.J."/>
            <person name="Copeland A.C."/>
            <person name="Dhillon B."/>
            <person name="Glaser F."/>
            <person name="Hesse C.N."/>
            <person name="Kosti I."/>
            <person name="LaButti K."/>
            <person name="Lindquist E.A."/>
            <person name="Lucas S."/>
            <person name="Salamov A.A."/>
            <person name="Bradshaw R.E."/>
            <person name="Ciuffetti L."/>
            <person name="Hamelin R.C."/>
            <person name="Kema G.H.J."/>
            <person name="Lawrence C."/>
            <person name="Scott J.A."/>
            <person name="Spatafora J.W."/>
            <person name="Turgeon B.G."/>
            <person name="de Wit P.J.G.M."/>
            <person name="Zhong S."/>
            <person name="Goodwin S.B."/>
            <person name="Grigoriev I.V."/>
        </authorList>
    </citation>
    <scope>NUCLEOTIDE SEQUENCE [LARGE SCALE GENOMIC DNA]</scope>
    <source>
        <strain evidence="2 3">SO2202</strain>
    </source>
</reference>
<dbReference type="HOGENOM" id="CLU_323160_0_0_1"/>
<evidence type="ECO:0000313" key="3">
    <source>
        <dbReference type="Proteomes" id="UP000016931"/>
    </source>
</evidence>
<feature type="compositionally biased region" description="Basic and acidic residues" evidence="1">
    <location>
        <begin position="193"/>
        <end position="238"/>
    </location>
</feature>
<feature type="compositionally biased region" description="Basic and acidic residues" evidence="1">
    <location>
        <begin position="355"/>
        <end position="372"/>
    </location>
</feature>
<dbReference type="Proteomes" id="UP000016931">
    <property type="component" value="Unassembled WGS sequence"/>
</dbReference>
<feature type="region of interest" description="Disordered" evidence="1">
    <location>
        <begin position="105"/>
        <end position="149"/>
    </location>
</feature>
<dbReference type="OMA" id="NWAVGHD"/>
<keyword evidence="3" id="KW-1185">Reference proteome</keyword>
<feature type="compositionally biased region" description="Polar residues" evidence="1">
    <location>
        <begin position="338"/>
        <end position="353"/>
    </location>
</feature>
<feature type="compositionally biased region" description="Basic and acidic residues" evidence="1">
    <location>
        <begin position="583"/>
        <end position="592"/>
    </location>
</feature>
<feature type="compositionally biased region" description="Polar residues" evidence="1">
    <location>
        <begin position="253"/>
        <end position="263"/>
    </location>
</feature>
<dbReference type="RefSeq" id="XP_016763252.1">
    <property type="nucleotide sequence ID" value="XM_016904077.1"/>
</dbReference>
<protein>
    <submittedName>
        <fullName evidence="2">Uncharacterized protein</fullName>
    </submittedName>
</protein>
<organism evidence="2 3">
    <name type="scientific">Sphaerulina musiva (strain SO2202)</name>
    <name type="common">Poplar stem canker fungus</name>
    <name type="synonym">Septoria musiva</name>
    <dbReference type="NCBI Taxonomy" id="692275"/>
    <lineage>
        <taxon>Eukaryota</taxon>
        <taxon>Fungi</taxon>
        <taxon>Dikarya</taxon>
        <taxon>Ascomycota</taxon>
        <taxon>Pezizomycotina</taxon>
        <taxon>Dothideomycetes</taxon>
        <taxon>Dothideomycetidae</taxon>
        <taxon>Mycosphaerellales</taxon>
        <taxon>Mycosphaerellaceae</taxon>
        <taxon>Sphaerulina</taxon>
    </lineage>
</organism>
<feature type="region of interest" description="Disordered" evidence="1">
    <location>
        <begin position="482"/>
        <end position="671"/>
    </location>
</feature>
<feature type="region of interest" description="Disordered" evidence="1">
    <location>
        <begin position="184"/>
        <end position="293"/>
    </location>
</feature>
<dbReference type="EMBL" id="KB456261">
    <property type="protein sequence ID" value="EMF15131.1"/>
    <property type="molecule type" value="Genomic_DNA"/>
</dbReference>
<proteinExistence type="predicted"/>
<feature type="region of interest" description="Disordered" evidence="1">
    <location>
        <begin position="157"/>
        <end position="176"/>
    </location>
</feature>
<sequence>MPGIAHGAQDRPPGTVTWTPNKDEQADLDAIDTKLQRMRDHITVDPYVITIPQDVEPRYHHHYESQAKQWLYSTPFEDGEHEATQYLTFHYHEPGKEMYMLHNSRPISESSGSQDKPRPSMRTNISNTGPKKKISFSAYKKGKQNGDAVTPELDAQKSVDAAGKQPAVKGPVERVKAETQETLAAVADENEEEQKMQRERSPEHGDLKRKRMEQSEAGRPESRAQHGEAEPSLKKLKAEAQSVETDTPRHQKSTTARSQNKLLNGTRMGESELPPRLSPPRLSPGLPDKLSPLHTAHTTTVLGASAGPADAREQLPARLSLSFPDNITKALEAYNNIRPSSKTSSSNLPTPSTIVKDKNGKLTPLKKTEGITKHKSPIPRNGFRASPSSPAVRSELEAKAAAVASTQRAETFEHSQDDEIAVAKVPKAKGANKADVEASALVKIAQMPEDLEKSASLVIRLKYGRHRKENVLRILKMRSKPDKSMLLSPSTSEEPKVSTKSIEKPDEERKDESAKLKGVAQKVGPVKKDKKEVAGETPARKPEKTVPKQSGKRPIKLAENPTSPPKRKSDDDRQGPSAKRRKFEAADAHKEPSTPGPREMDSPIVPKSGQLNTPGTRRDFLSHSMKRELSQDSNSTHTPPAAANTPIVNGSTSTSGITRPPSSQPSSKSHRLNAFELEQKRLEDLGRQLKHSATAHLNHSQTGLDQKLAAVKAVESLLCYLLAFACVDEGNACADPKRPPMYRVWCSLNAFYAFVKHTTSAFTPLSGLVCALGIVINARILEISTLVSDPPKQEVLVDTALLLTRAVAGLEEKLDLDTLQETFPRSWKGRTKKIPPNDDKLDPAKLLSGPYKLPIGVATTPVRAARAGHAMLREWMAKEKIDYTLKLKL</sequence>
<dbReference type="STRING" id="692275.M3C4C4"/>
<feature type="compositionally biased region" description="Basic and acidic residues" evidence="1">
    <location>
        <begin position="493"/>
        <end position="515"/>
    </location>
</feature>
<dbReference type="GeneID" id="27901214"/>
<dbReference type="OrthoDB" id="284473at2759"/>
<accession>M3C4C4</accession>
<feature type="compositionally biased region" description="Polar residues" evidence="1">
    <location>
        <begin position="646"/>
        <end position="667"/>
    </location>
</feature>
<gene>
    <name evidence="2" type="ORF">SEPMUDRAFT_147096</name>
</gene>
<feature type="compositionally biased region" description="Basic and acidic residues" evidence="1">
    <location>
        <begin position="526"/>
        <end position="546"/>
    </location>
</feature>
<feature type="region of interest" description="Disordered" evidence="1">
    <location>
        <begin position="338"/>
        <end position="393"/>
    </location>
</feature>